<dbReference type="EMBL" id="JAIQCV010000011">
    <property type="protein sequence ID" value="KAH1046170.1"/>
    <property type="molecule type" value="Genomic_DNA"/>
</dbReference>
<organism evidence="2 3">
    <name type="scientific">Gossypium stocksii</name>
    <dbReference type="NCBI Taxonomy" id="47602"/>
    <lineage>
        <taxon>Eukaryota</taxon>
        <taxon>Viridiplantae</taxon>
        <taxon>Streptophyta</taxon>
        <taxon>Embryophyta</taxon>
        <taxon>Tracheophyta</taxon>
        <taxon>Spermatophyta</taxon>
        <taxon>Magnoliopsida</taxon>
        <taxon>eudicotyledons</taxon>
        <taxon>Gunneridae</taxon>
        <taxon>Pentapetalae</taxon>
        <taxon>rosids</taxon>
        <taxon>malvids</taxon>
        <taxon>Malvales</taxon>
        <taxon>Malvaceae</taxon>
        <taxon>Malvoideae</taxon>
        <taxon>Gossypium</taxon>
    </lineage>
</organism>
<dbReference type="AlphaFoldDB" id="A0A9D3UJN1"/>
<name>A0A9D3UJN1_9ROSI</name>
<sequence>MAVVFCVMTMLLDAEARHQAVALRAPSMDNVVSHQPLASATSINSPLVYRSATVPRGRGRGRGRSSGLLIQCQLCGKIGHLVDRCYHRFDSFYKSTSYRPPPSSQANVCMFGQGTPNSPWMAVPLNVLPLVAPYLQPGWFFPSASAPTWASSFSQSSSTPTSSNSPPQACIPTLETVCDNS</sequence>
<reference evidence="2 3" key="1">
    <citation type="journal article" date="2021" name="Plant Biotechnol. J.">
        <title>Multi-omics assisted identification of the key and species-specific regulatory components of drought-tolerant mechanisms in Gossypium stocksii.</title>
        <authorList>
            <person name="Yu D."/>
            <person name="Ke L."/>
            <person name="Zhang D."/>
            <person name="Wu Y."/>
            <person name="Sun Y."/>
            <person name="Mei J."/>
            <person name="Sun J."/>
            <person name="Sun Y."/>
        </authorList>
    </citation>
    <scope>NUCLEOTIDE SEQUENCE [LARGE SCALE GENOMIC DNA]</scope>
    <source>
        <strain evidence="3">cv. E1</strain>
        <tissue evidence="2">Leaf</tissue>
    </source>
</reference>
<keyword evidence="3" id="KW-1185">Reference proteome</keyword>
<protein>
    <recommendedName>
        <fullName evidence="4">CCHC-type domain-containing protein</fullName>
    </recommendedName>
</protein>
<evidence type="ECO:0000313" key="3">
    <source>
        <dbReference type="Proteomes" id="UP000828251"/>
    </source>
</evidence>
<evidence type="ECO:0008006" key="4">
    <source>
        <dbReference type="Google" id="ProtNLM"/>
    </source>
</evidence>
<keyword evidence="1" id="KW-0732">Signal</keyword>
<evidence type="ECO:0000256" key="1">
    <source>
        <dbReference type="SAM" id="SignalP"/>
    </source>
</evidence>
<evidence type="ECO:0000313" key="2">
    <source>
        <dbReference type="EMBL" id="KAH1046170.1"/>
    </source>
</evidence>
<dbReference type="Proteomes" id="UP000828251">
    <property type="component" value="Unassembled WGS sequence"/>
</dbReference>
<feature type="chain" id="PRO_5038470705" description="CCHC-type domain-containing protein" evidence="1">
    <location>
        <begin position="17"/>
        <end position="181"/>
    </location>
</feature>
<proteinExistence type="predicted"/>
<accession>A0A9D3UJN1</accession>
<feature type="signal peptide" evidence="1">
    <location>
        <begin position="1"/>
        <end position="16"/>
    </location>
</feature>
<gene>
    <name evidence="2" type="ORF">J1N35_036954</name>
</gene>
<comment type="caution">
    <text evidence="2">The sequence shown here is derived from an EMBL/GenBank/DDBJ whole genome shotgun (WGS) entry which is preliminary data.</text>
</comment>